<evidence type="ECO:0000313" key="2">
    <source>
        <dbReference type="EMBL" id="EAR95346.2"/>
    </source>
</evidence>
<evidence type="ECO:0000256" key="1">
    <source>
        <dbReference type="SAM" id="MobiDB-lite"/>
    </source>
</evidence>
<organism evidence="2 3">
    <name type="scientific">Tetrahymena thermophila (strain SB210)</name>
    <dbReference type="NCBI Taxonomy" id="312017"/>
    <lineage>
        <taxon>Eukaryota</taxon>
        <taxon>Sar</taxon>
        <taxon>Alveolata</taxon>
        <taxon>Ciliophora</taxon>
        <taxon>Intramacronucleata</taxon>
        <taxon>Oligohymenophorea</taxon>
        <taxon>Hymenostomatida</taxon>
        <taxon>Tetrahymenina</taxon>
        <taxon>Tetrahymenidae</taxon>
        <taxon>Tetrahymena</taxon>
    </lineage>
</organism>
<gene>
    <name evidence="2" type="ORF">TTHERM_00075510</name>
</gene>
<dbReference type="EMBL" id="GG662704">
    <property type="protein sequence ID" value="EAR95346.2"/>
    <property type="molecule type" value="Genomic_DNA"/>
</dbReference>
<dbReference type="GeneID" id="7831223"/>
<evidence type="ECO:0000313" key="3">
    <source>
        <dbReference type="Proteomes" id="UP000009168"/>
    </source>
</evidence>
<feature type="region of interest" description="Disordered" evidence="1">
    <location>
        <begin position="266"/>
        <end position="287"/>
    </location>
</feature>
<name>Q23GB4_TETTS</name>
<accession>Q23GB4</accession>
<dbReference type="AlphaFoldDB" id="Q23GB4"/>
<feature type="compositionally biased region" description="Polar residues" evidence="1">
    <location>
        <begin position="267"/>
        <end position="287"/>
    </location>
</feature>
<dbReference type="RefSeq" id="XP_001015591.2">
    <property type="nucleotide sequence ID" value="XM_001015591.2"/>
</dbReference>
<reference evidence="3" key="1">
    <citation type="journal article" date="2006" name="PLoS Biol.">
        <title>Macronuclear genome sequence of the ciliate Tetrahymena thermophila, a model eukaryote.</title>
        <authorList>
            <person name="Eisen J.A."/>
            <person name="Coyne R.S."/>
            <person name="Wu M."/>
            <person name="Wu D."/>
            <person name="Thiagarajan M."/>
            <person name="Wortman J.R."/>
            <person name="Badger J.H."/>
            <person name="Ren Q."/>
            <person name="Amedeo P."/>
            <person name="Jones K.M."/>
            <person name="Tallon L.J."/>
            <person name="Delcher A.L."/>
            <person name="Salzberg S.L."/>
            <person name="Silva J.C."/>
            <person name="Haas B.J."/>
            <person name="Majoros W.H."/>
            <person name="Farzad M."/>
            <person name="Carlton J.M."/>
            <person name="Smith R.K. Jr."/>
            <person name="Garg J."/>
            <person name="Pearlman R.E."/>
            <person name="Karrer K.M."/>
            <person name="Sun L."/>
            <person name="Manning G."/>
            <person name="Elde N.C."/>
            <person name="Turkewitz A.P."/>
            <person name="Asai D.J."/>
            <person name="Wilkes D.E."/>
            <person name="Wang Y."/>
            <person name="Cai H."/>
            <person name="Collins K."/>
            <person name="Stewart B.A."/>
            <person name="Lee S.R."/>
            <person name="Wilamowska K."/>
            <person name="Weinberg Z."/>
            <person name="Ruzzo W.L."/>
            <person name="Wloga D."/>
            <person name="Gaertig J."/>
            <person name="Frankel J."/>
            <person name="Tsao C.-C."/>
            <person name="Gorovsky M.A."/>
            <person name="Keeling P.J."/>
            <person name="Waller R.F."/>
            <person name="Patron N.J."/>
            <person name="Cherry J.M."/>
            <person name="Stover N.A."/>
            <person name="Krieger C.J."/>
            <person name="del Toro C."/>
            <person name="Ryder H.F."/>
            <person name="Williamson S.C."/>
            <person name="Barbeau R.A."/>
            <person name="Hamilton E.P."/>
            <person name="Orias E."/>
        </authorList>
    </citation>
    <scope>NUCLEOTIDE SEQUENCE [LARGE SCALE GENOMIC DNA]</scope>
    <source>
        <strain evidence="3">SB210</strain>
    </source>
</reference>
<protein>
    <submittedName>
        <fullName evidence="2">AMP-binding enzyme family protein</fullName>
    </submittedName>
</protein>
<dbReference type="HOGENOM" id="CLU_013044_1_1_1"/>
<sequence>MHNFNGQIGIGQIQTTKQITKVDSGYLIQNQENFSGPISHSFTQQTLDRDSYIKQTGNKLIYEIQIRVDENIQLFSIQYPTLPDVLALCNSTFSFMMILGFFARKITQKLILQEMFILILQNIYQETYSKILKINKFVNFSLDLQLKQMQVAKKVEEAVNIEEGDDKISQKSSPIMIPFISPRLGHTKFTINKNLVNEEQQSIQDQNSIYTSLEQKTELISQDYGSRIQSAGLKNRKKNNSITNKNAKQPLILHKNKFKFNQFNQNSTKAESPSSFNFINQPKSPTQQDQLQKSYQFNQTATDVLKDQSLFQTISQKIKALSEKPISQKVQNLVFKTRFFKERKFLESQGLNRQMIIDIEEQVNDSLDYLKIYQDILMLKKAIFILLTKEQLAALQLVGFSDNQARSVTDLNSKIDIFSAQIDKTDKNYFEEQFNIHKSSQVQAQYIYQFISKCQKQQNMSIVDQRLLSSLKINHCN</sequence>
<keyword evidence="3" id="KW-1185">Reference proteome</keyword>
<dbReference type="InParanoid" id="Q23GB4"/>
<proteinExistence type="predicted"/>
<dbReference type="KEGG" id="tet:TTHERM_00075510"/>
<dbReference type="Proteomes" id="UP000009168">
    <property type="component" value="Unassembled WGS sequence"/>
</dbReference>